<proteinExistence type="predicted"/>
<sequence>MSSLHAKSEIQHAMDNCHWRLKHFQLRHGVINKHRFITGDFVCQLSLVEFRVYIKSRHSGTFLWAITERAQILFNLGRLSSFAQILIGIFSVKPSGSESVLDNFSFTQYYQRQAGAIRCLDGLKMAEKGIRCNSGTKVGNFVRVTSRELLVKNRQKDSVRLAKTISWTSCGRCDEQNVAQMILSAMFAVNMPCTWLRLKITDKYLIHIIAGQTLSVRDHPEVKAIQESFIHALPILIDPRWHECVPVNLYLHSCIYVQILIYPPLRQFESMQSVDVSEASIVWMNLEIPEHIDPRTGVLVERKRSLQYMTATEKIEESPVVRYRDYLLENLYIKDENGKIGGSPSHCVELCAKSCRLLHYLHRQRIVPISKTFRPFEFSAKKVRIRNKNKRAQHDMLSHLNGYHGKDIIVYTTGLTKPFKNIQKPQDADIRELRPLREDEKQALYRYLDVKNSSDTKALMLYLKSEVGLRLEELITFPASVVDKPKAKVVKVPIGERITLLQSKIDVNPRLCYGSFVRVQAKQGKEGCNESGLLRHNHLFVQSNGSIYAPNTIQSMWKRYAMI</sequence>
<reference evidence="1" key="2">
    <citation type="submission" date="1989-05" db="EMBL/GenBank/DDBJ databases">
        <authorList>
            <person name="Dasx J."/>
        </authorList>
    </citation>
    <scope>NUCLEOTIDE SEQUENCE</scope>
    <source>
        <strain evidence="1">569B.</strain>
    </source>
</reference>
<accession>Q8VKZ3</accession>
<protein>
    <submittedName>
        <fullName evidence="1">MutL gene</fullName>
    </submittedName>
</protein>
<dbReference type="GO" id="GO:0003677">
    <property type="term" value="F:DNA binding"/>
    <property type="evidence" value="ECO:0007669"/>
    <property type="project" value="InterPro"/>
</dbReference>
<dbReference type="SUPFAM" id="SSF56349">
    <property type="entry name" value="DNA breaking-rejoining enzymes"/>
    <property type="match status" value="1"/>
</dbReference>
<dbReference type="InterPro" id="IPR011010">
    <property type="entry name" value="DNA_brk_join_enz"/>
</dbReference>
<dbReference type="PIR" id="S04886">
    <property type="entry name" value="S04886"/>
</dbReference>
<dbReference type="EMBL" id="X15438">
    <property type="protein sequence ID" value="CAA33478.1"/>
    <property type="molecule type" value="Genomic_DNA"/>
</dbReference>
<reference evidence="1" key="1">
    <citation type="journal article" date="1989" name="Nucleic Acids Res.">
        <title>Cloning and characterization of mutL and mutS genes of Vibrio cholerae: nucleotide sequence of the mutL gene.</title>
        <authorList>
            <person name="Bera T.K."/>
            <person name="Ghosh S.K."/>
            <person name="Das J."/>
        </authorList>
    </citation>
    <scope>NUCLEOTIDE SEQUENCE</scope>
    <source>
        <strain evidence="1">569B.</strain>
    </source>
</reference>
<name>Q8VKZ3_VIBCL</name>
<evidence type="ECO:0000313" key="1">
    <source>
        <dbReference type="EMBL" id="CAA33478.1"/>
    </source>
</evidence>
<dbReference type="AlphaFoldDB" id="Q8VKZ3"/>
<organism evidence="1">
    <name type="scientific">Vibrio cholerae</name>
    <dbReference type="NCBI Taxonomy" id="666"/>
    <lineage>
        <taxon>Bacteria</taxon>
        <taxon>Pseudomonadati</taxon>
        <taxon>Pseudomonadota</taxon>
        <taxon>Gammaproteobacteria</taxon>
        <taxon>Vibrionales</taxon>
        <taxon>Vibrionaceae</taxon>
        <taxon>Vibrio</taxon>
    </lineage>
</organism>